<evidence type="ECO:0000256" key="2">
    <source>
        <dbReference type="ARBA" id="ARBA00023242"/>
    </source>
</evidence>
<proteinExistence type="predicted"/>
<evidence type="ECO:0000256" key="3">
    <source>
        <dbReference type="SAM" id="MobiDB-lite"/>
    </source>
</evidence>
<reference evidence="5" key="1">
    <citation type="submission" date="2022-08" db="EMBL/GenBank/DDBJ databases">
        <title>A Global Phylogenomic Analysis of the Shiitake Genus Lentinula.</title>
        <authorList>
            <consortium name="DOE Joint Genome Institute"/>
            <person name="Sierra-Patev S."/>
            <person name="Min B."/>
            <person name="Naranjo-Ortiz M."/>
            <person name="Looney B."/>
            <person name="Konkel Z."/>
            <person name="Slot J.C."/>
            <person name="Sakamoto Y."/>
            <person name="Steenwyk J.L."/>
            <person name="Rokas A."/>
            <person name="Carro J."/>
            <person name="Camarero S."/>
            <person name="Ferreira P."/>
            <person name="Molpeceres G."/>
            <person name="Ruiz-Duenas F.J."/>
            <person name="Serrano A."/>
            <person name="Henrissat B."/>
            <person name="Drula E."/>
            <person name="Hughes K.W."/>
            <person name="Mata J.L."/>
            <person name="Ishikawa N.K."/>
            <person name="Vargas-Isla R."/>
            <person name="Ushijima S."/>
            <person name="Smith C.A."/>
            <person name="Ahrendt S."/>
            <person name="Andreopoulos W."/>
            <person name="He G."/>
            <person name="Labutti K."/>
            <person name="Lipzen A."/>
            <person name="Ng V."/>
            <person name="Riley R."/>
            <person name="Sandor L."/>
            <person name="Barry K."/>
            <person name="Martinez A.T."/>
            <person name="Xiao Y."/>
            <person name="Gibbons J.G."/>
            <person name="Terashima K."/>
            <person name="Grigoriev I.V."/>
            <person name="Hibbett D.S."/>
        </authorList>
    </citation>
    <scope>NUCLEOTIDE SEQUENCE</scope>
    <source>
        <strain evidence="5">RHP3577 ss4</strain>
    </source>
</reference>
<dbReference type="Proteomes" id="UP001150217">
    <property type="component" value="Unassembled WGS sequence"/>
</dbReference>
<dbReference type="PANTHER" id="PTHR37534">
    <property type="entry name" value="TRANSCRIPTIONAL ACTIVATOR PROTEIN UGA3"/>
    <property type="match status" value="1"/>
</dbReference>
<feature type="compositionally biased region" description="Polar residues" evidence="3">
    <location>
        <begin position="36"/>
        <end position="51"/>
    </location>
</feature>
<keyword evidence="6" id="KW-1185">Reference proteome</keyword>
<gene>
    <name evidence="5" type="ORF">C8R41DRAFT_839361</name>
</gene>
<dbReference type="InterPro" id="IPR001138">
    <property type="entry name" value="Zn2Cys6_DnaBD"/>
</dbReference>
<dbReference type="SUPFAM" id="SSF57701">
    <property type="entry name" value="Zn2/Cys6 DNA-binding domain"/>
    <property type="match status" value="1"/>
</dbReference>
<dbReference type="PROSITE" id="PS50048">
    <property type="entry name" value="ZN2_CY6_FUNGAL_2"/>
    <property type="match status" value="1"/>
</dbReference>
<evidence type="ECO:0000256" key="1">
    <source>
        <dbReference type="ARBA" id="ARBA00004123"/>
    </source>
</evidence>
<name>A0ABQ8VAQ3_9AGAR</name>
<dbReference type="Pfam" id="PF11951">
    <property type="entry name" value="Fungal_trans_2"/>
    <property type="match status" value="1"/>
</dbReference>
<feature type="compositionally biased region" description="Low complexity" evidence="3">
    <location>
        <begin position="1"/>
        <end position="31"/>
    </location>
</feature>
<keyword evidence="2" id="KW-0539">Nucleus</keyword>
<dbReference type="EMBL" id="JANVFT010000053">
    <property type="protein sequence ID" value="KAJ4484519.1"/>
    <property type="molecule type" value="Genomic_DNA"/>
</dbReference>
<dbReference type="SMART" id="SM00066">
    <property type="entry name" value="GAL4"/>
    <property type="match status" value="1"/>
</dbReference>
<protein>
    <submittedName>
        <fullName evidence="5">Fungal-specific transcription factor domain-containing protein</fullName>
    </submittedName>
</protein>
<feature type="region of interest" description="Disordered" evidence="3">
    <location>
        <begin position="1"/>
        <end position="58"/>
    </location>
</feature>
<dbReference type="CDD" id="cd00067">
    <property type="entry name" value="GAL4"/>
    <property type="match status" value="1"/>
</dbReference>
<sequence>MTLSRRSSKSMSTSPATSSSSLSPISRPTSLMAPSPGTSSKNSSARTSPNRNAVDLPRTQVASKGGCWTCRLRRKKCDEQREGDSCRTCIRLTIECLGWGPKRPEWMRDKQAVEAYKADIKAQLTRAGLIRGQPRSSMLQAQAAAATGPMRTRPMNTHHYSAPVTTTNSPSNSPSLGLGLDFGFGISPYMDPHHLRHEVLVPGVPGASNPHFHQLPAASFSDPHLNDLDLNCSYFQSPPVATLPNLGLDSNDYDISSVVNLHQHQTNGGFEFNVHAPPELNFPVVSNQNSIQENHVMYYFENVRSAHFLFAGNTTTNVVYSLIVQEPRGAVTNAVCALASLHFTRKRVAEGLEAPDSNPDHSTAKYFYDESYFQLANAQQIRGQYNESDVIAALHLVYFSQMSGGSMDWMPVLSIALDWLSQIGLPDEEDPRSVLNTMSLSAQIAVKGTMWIDIFASLTSMRPPKYFMLYQRLLSHSAWSTDVNPSLPQALPMETLTGCPDDALLAIAEISALAHWKSVERIKGTLNYRELIHRGDIVEQRLRQRPDTPVFEKDAPLHPNLLQPSITDVIFPNEEVRKLLASIFRATALLYLHTVLHDSNPGVSDISVSVDRVVQLIHQLQPSNVDRVIVFPICLAACMTDDLIHRDFLKGRLQAQDESIGNLMKARLLMEAVWQKRDVSGGTVDWRETMRDRALNLLLL</sequence>
<comment type="subcellular location">
    <subcellularLocation>
        <location evidence="1">Nucleus</location>
    </subcellularLocation>
</comment>
<dbReference type="Pfam" id="PF00172">
    <property type="entry name" value="Zn_clus"/>
    <property type="match status" value="1"/>
</dbReference>
<evidence type="ECO:0000313" key="5">
    <source>
        <dbReference type="EMBL" id="KAJ4484519.1"/>
    </source>
</evidence>
<evidence type="ECO:0000313" key="6">
    <source>
        <dbReference type="Proteomes" id="UP001150217"/>
    </source>
</evidence>
<accession>A0ABQ8VAQ3</accession>
<dbReference type="PROSITE" id="PS00463">
    <property type="entry name" value="ZN2_CY6_FUNGAL_1"/>
    <property type="match status" value="1"/>
</dbReference>
<feature type="domain" description="Zn(2)-C6 fungal-type" evidence="4">
    <location>
        <begin position="66"/>
        <end position="96"/>
    </location>
</feature>
<comment type="caution">
    <text evidence="5">The sequence shown here is derived from an EMBL/GenBank/DDBJ whole genome shotgun (WGS) entry which is preliminary data.</text>
</comment>
<dbReference type="PANTHER" id="PTHR37534:SF20">
    <property type="entry name" value="PRO1A C6 ZINK-FINGER PROTEIN"/>
    <property type="match status" value="1"/>
</dbReference>
<evidence type="ECO:0000259" key="4">
    <source>
        <dbReference type="PROSITE" id="PS50048"/>
    </source>
</evidence>
<dbReference type="InterPro" id="IPR021858">
    <property type="entry name" value="Fun_TF"/>
</dbReference>
<dbReference type="InterPro" id="IPR036864">
    <property type="entry name" value="Zn2-C6_fun-type_DNA-bd_sf"/>
</dbReference>
<organism evidence="5 6">
    <name type="scientific">Lentinula lateritia</name>
    <dbReference type="NCBI Taxonomy" id="40482"/>
    <lineage>
        <taxon>Eukaryota</taxon>
        <taxon>Fungi</taxon>
        <taxon>Dikarya</taxon>
        <taxon>Basidiomycota</taxon>
        <taxon>Agaricomycotina</taxon>
        <taxon>Agaricomycetes</taxon>
        <taxon>Agaricomycetidae</taxon>
        <taxon>Agaricales</taxon>
        <taxon>Marasmiineae</taxon>
        <taxon>Omphalotaceae</taxon>
        <taxon>Lentinula</taxon>
    </lineage>
</organism>
<dbReference type="Gene3D" id="4.10.240.10">
    <property type="entry name" value="Zn(2)-C6 fungal-type DNA-binding domain"/>
    <property type="match status" value="1"/>
</dbReference>